<dbReference type="Proteomes" id="UP000244908">
    <property type="component" value="Chromosome"/>
</dbReference>
<gene>
    <name evidence="2" type="ORF">HYN51_14500</name>
</gene>
<reference evidence="2 3" key="1">
    <citation type="journal article" date="2019" name="Int. J. Syst. Evol. Microbiol.">
        <title>Limnobaculum parvum gen. nov., sp. nov., isolated from a freshwater lake.</title>
        <authorList>
            <person name="Baek C."/>
            <person name="Shin S.K."/>
            <person name="Yi H."/>
        </authorList>
    </citation>
    <scope>NUCLEOTIDE SEQUENCE [LARGE SCALE GENOMIC DNA]</scope>
    <source>
        <strain evidence="2 3">HYN0051</strain>
    </source>
</reference>
<dbReference type="PANTHER" id="PTHR43404">
    <property type="entry name" value="LIPOPOLYSACCHARIDE CHOLINEPHOSPHOTRANSFERASE LICD"/>
    <property type="match status" value="1"/>
</dbReference>
<evidence type="ECO:0000259" key="1">
    <source>
        <dbReference type="Pfam" id="PF04991"/>
    </source>
</evidence>
<dbReference type="InterPro" id="IPR007074">
    <property type="entry name" value="LicD/FKTN/FKRP_NTP_transf"/>
</dbReference>
<dbReference type="InterPro" id="IPR052942">
    <property type="entry name" value="LPS_cholinephosphotransferase"/>
</dbReference>
<dbReference type="OrthoDB" id="9786100at2"/>
<sequence>METKLEIIQKEMLRIALYFHEFCQDNNLKYAICGGTLLGAIRHHGFIPWDDDFDVFMPREDFNRFQELWKNLDDIEVIKNGDEDYYKVATPAKLHNPNTRVIELNERENGVSERFLNNGIFIDIFPIDYYPDNYFGKFLNLYLGKINIKKSLSRFPMSTLPFKHRLFIRLFKFIPSFIVNYLIKAGINYLENRHSGMVGYGIESAITNLWLEDRAIYPFKKEVCINGYEFYMPADPHRYLTHRFGDYMKVPSPENRISHISQLYIMGKEYI</sequence>
<dbReference type="EMBL" id="CP029185">
    <property type="protein sequence ID" value="AWH89653.1"/>
    <property type="molecule type" value="Genomic_DNA"/>
</dbReference>
<dbReference type="GO" id="GO:0009100">
    <property type="term" value="P:glycoprotein metabolic process"/>
    <property type="evidence" value="ECO:0007669"/>
    <property type="project" value="UniProtKB-ARBA"/>
</dbReference>
<dbReference type="RefSeq" id="WP_108901696.1">
    <property type="nucleotide sequence ID" value="NZ_CP029185.2"/>
</dbReference>
<dbReference type="AlphaFoldDB" id="A0A2Y9U0W0"/>
<protein>
    <recommendedName>
        <fullName evidence="1">LicD/FKTN/FKRP nucleotidyltransferase domain-containing protein</fullName>
    </recommendedName>
</protein>
<feature type="domain" description="LicD/FKTN/FKRP nucleotidyltransferase" evidence="1">
    <location>
        <begin position="23"/>
        <end position="141"/>
    </location>
</feature>
<dbReference type="PANTHER" id="PTHR43404:SF2">
    <property type="entry name" value="LIPOPOLYSACCHARIDE CHOLINEPHOSPHOTRANSFERASE LICD"/>
    <property type="match status" value="1"/>
</dbReference>
<proteinExistence type="predicted"/>
<keyword evidence="3" id="KW-1185">Reference proteome</keyword>
<evidence type="ECO:0000313" key="2">
    <source>
        <dbReference type="EMBL" id="AWH89653.1"/>
    </source>
</evidence>
<evidence type="ECO:0000313" key="3">
    <source>
        <dbReference type="Proteomes" id="UP000244908"/>
    </source>
</evidence>
<dbReference type="Pfam" id="PF04991">
    <property type="entry name" value="LicD"/>
    <property type="match status" value="1"/>
</dbReference>
<accession>A0A2Y9U0W0</accession>
<organism evidence="2 3">
    <name type="scientific">Limnobaculum parvum</name>
    <dbReference type="NCBI Taxonomy" id="2172103"/>
    <lineage>
        <taxon>Bacteria</taxon>
        <taxon>Pseudomonadati</taxon>
        <taxon>Pseudomonadota</taxon>
        <taxon>Gammaproteobacteria</taxon>
        <taxon>Enterobacterales</taxon>
        <taxon>Budviciaceae</taxon>
        <taxon>Limnobaculum</taxon>
    </lineage>
</organism>
<dbReference type="KEGG" id="lpv:HYN51_14500"/>
<name>A0A2Y9U0W0_9GAMM</name>